<name>A0A212R0M3_9CHLR</name>
<feature type="transmembrane region" description="Helical" evidence="1">
    <location>
        <begin position="318"/>
        <end position="338"/>
    </location>
</feature>
<dbReference type="InParanoid" id="A0A212R0M3"/>
<feature type="transmembrane region" description="Helical" evidence="1">
    <location>
        <begin position="105"/>
        <end position="125"/>
    </location>
</feature>
<feature type="transmembrane region" description="Helical" evidence="1">
    <location>
        <begin position="358"/>
        <end position="374"/>
    </location>
</feature>
<reference evidence="3" key="1">
    <citation type="submission" date="2017-06" db="EMBL/GenBank/DDBJ databases">
        <authorList>
            <person name="Varghese N."/>
            <person name="Submissions S."/>
        </authorList>
    </citation>
    <scope>NUCLEOTIDE SEQUENCE [LARGE SCALE GENOMIC DNA]</scope>
    <source>
        <strain evidence="3">JAD2</strain>
    </source>
</reference>
<feature type="transmembrane region" description="Helical" evidence="1">
    <location>
        <begin position="286"/>
        <end position="306"/>
    </location>
</feature>
<organism evidence="2 3">
    <name type="scientific">Thermoflexus hugenholtzii JAD2</name>
    <dbReference type="NCBI Taxonomy" id="877466"/>
    <lineage>
        <taxon>Bacteria</taxon>
        <taxon>Bacillati</taxon>
        <taxon>Chloroflexota</taxon>
        <taxon>Thermoflexia</taxon>
        <taxon>Thermoflexales</taxon>
        <taxon>Thermoflexaceae</taxon>
        <taxon>Thermoflexus</taxon>
    </lineage>
</organism>
<dbReference type="PANTHER" id="PTHR38454:SF1">
    <property type="entry name" value="INTEGRAL MEMBRANE PROTEIN"/>
    <property type="match status" value="1"/>
</dbReference>
<dbReference type="InterPro" id="IPR018580">
    <property type="entry name" value="Uncharacterised_YfhO"/>
</dbReference>
<keyword evidence="1" id="KW-0472">Membrane</keyword>
<dbReference type="RefSeq" id="WP_088571218.1">
    <property type="nucleotide sequence ID" value="NZ_FYEK01000027.1"/>
</dbReference>
<proteinExistence type="predicted"/>
<evidence type="ECO:0000256" key="1">
    <source>
        <dbReference type="SAM" id="Phobius"/>
    </source>
</evidence>
<dbReference type="OrthoDB" id="134970at2"/>
<keyword evidence="1" id="KW-0812">Transmembrane</keyword>
<evidence type="ECO:0000313" key="3">
    <source>
        <dbReference type="Proteomes" id="UP000197025"/>
    </source>
</evidence>
<evidence type="ECO:0008006" key="4">
    <source>
        <dbReference type="Google" id="ProtNLM"/>
    </source>
</evidence>
<dbReference type="EMBL" id="FYEK01000027">
    <property type="protein sequence ID" value="SNB65357.1"/>
    <property type="molecule type" value="Genomic_DNA"/>
</dbReference>
<feature type="transmembrane region" description="Helical" evidence="1">
    <location>
        <begin position="7"/>
        <end position="27"/>
    </location>
</feature>
<dbReference type="PANTHER" id="PTHR38454">
    <property type="entry name" value="INTEGRAL MEMBRANE PROTEIN-RELATED"/>
    <property type="match status" value="1"/>
</dbReference>
<accession>A0A212R0M3</accession>
<dbReference type="AlphaFoldDB" id="A0A212R0M3"/>
<feature type="transmembrane region" description="Helical" evidence="1">
    <location>
        <begin position="705"/>
        <end position="722"/>
    </location>
</feature>
<protein>
    <recommendedName>
        <fullName evidence="4">Membrane protein YfhO</fullName>
    </recommendedName>
</protein>
<evidence type="ECO:0000313" key="2">
    <source>
        <dbReference type="EMBL" id="SNB65357.1"/>
    </source>
</evidence>
<keyword evidence="3" id="KW-1185">Reference proteome</keyword>
<sequence length="726" mass="79680">MRRPLGLADSGVLLALAGWIALLYWPFWSGDPRAQAAFRPGDFTEHHYPFAAYAHRRLQAGQLPLWDPYTLGGHPFAADIQAQAFYPVRWAVAFLSQGHPLSARAYAAETIAHLILTAWGAYGFFRRTARDRAAAAFGAFAWGLSGYLTGYPLQDPPIVASLAWLPWLLWGLAGLLEGAPHPGRWRALAILAWAMTFLGGHTQTTLYVYLIALAFAGAQLGARQAGRARGARELARVILLGTGLTAAPLLATLELIPWTERTEWTFPQRAGGFELWELAGTFWPQLTLWSPLYVGIPTLLLALANLAAGTPEGQLPRILWGGLAGVGGLWALGGEAALYPALVRLLPVLELFRNQERAALIPAWCLVALAVEGWPRPPTESLRRALRWIIGGTGLLLLGALLLIQAQDISQWPRLHRLLSQAGWPWAMATGALLLLRGWPRTRWALVALLALDVGSVAWRTAEAGHRVWQDPEAVAAPPITPDMLPASGPPYRVDTRGHATGNWTAQVGVEDLHGSVTLALRPFLRFRQQVPGERVWALMGVGCYLQRADEPPLPFPSRPVRSLMLGEKAVELRCLEVPFSRFHLMYEAVVFDDETALRALRDAAFDPLRTVILDRLWPLPGMSPPSTPPRLTVQAWAPEALQLEVWTEKPGFLVIGDVWYPGWQAWVDGQPAPVLRAYTTLRAVPVPAGAHVVILRYEPLSVRLGLALSGLSFALLCLSAFRGRP</sequence>
<feature type="transmembrane region" description="Helical" evidence="1">
    <location>
        <begin position="386"/>
        <end position="406"/>
    </location>
</feature>
<dbReference type="Proteomes" id="UP000197025">
    <property type="component" value="Unassembled WGS sequence"/>
</dbReference>
<feature type="transmembrane region" description="Helical" evidence="1">
    <location>
        <begin position="234"/>
        <end position="256"/>
    </location>
</feature>
<feature type="transmembrane region" description="Helical" evidence="1">
    <location>
        <begin position="418"/>
        <end position="436"/>
    </location>
</feature>
<gene>
    <name evidence="2" type="ORF">SAMN02746019_00009760</name>
</gene>
<feature type="transmembrane region" description="Helical" evidence="1">
    <location>
        <begin position="132"/>
        <end position="151"/>
    </location>
</feature>
<keyword evidence="1" id="KW-1133">Transmembrane helix</keyword>